<evidence type="ECO:0000313" key="3">
    <source>
        <dbReference type="EMBL" id="KAA0200247.1"/>
    </source>
</evidence>
<keyword evidence="2" id="KW-0812">Transmembrane</keyword>
<gene>
    <name evidence="3" type="ORF">FBUS_03602</name>
</gene>
<name>A0A8E0S7L6_9TREM</name>
<reference evidence="3" key="1">
    <citation type="submission" date="2019-05" db="EMBL/GenBank/DDBJ databases">
        <title>Annotation for the trematode Fasciolopsis buski.</title>
        <authorList>
            <person name="Choi Y.-J."/>
        </authorList>
    </citation>
    <scope>NUCLEOTIDE SEQUENCE</scope>
    <source>
        <strain evidence="3">HT</strain>
        <tissue evidence="3">Whole worm</tissue>
    </source>
</reference>
<feature type="transmembrane region" description="Helical" evidence="2">
    <location>
        <begin position="118"/>
        <end position="137"/>
    </location>
</feature>
<keyword evidence="4" id="KW-1185">Reference proteome</keyword>
<evidence type="ECO:0000313" key="4">
    <source>
        <dbReference type="Proteomes" id="UP000728185"/>
    </source>
</evidence>
<dbReference type="EMBL" id="LUCM01000658">
    <property type="protein sequence ID" value="KAA0200247.1"/>
    <property type="molecule type" value="Genomic_DNA"/>
</dbReference>
<evidence type="ECO:0000256" key="1">
    <source>
        <dbReference type="SAM" id="MobiDB-lite"/>
    </source>
</evidence>
<feature type="compositionally biased region" description="Pro residues" evidence="1">
    <location>
        <begin position="194"/>
        <end position="206"/>
    </location>
</feature>
<feature type="region of interest" description="Disordered" evidence="1">
    <location>
        <begin position="194"/>
        <end position="244"/>
    </location>
</feature>
<comment type="caution">
    <text evidence="3">The sequence shown here is derived from an EMBL/GenBank/DDBJ whole genome shotgun (WGS) entry which is preliminary data.</text>
</comment>
<accession>A0A8E0S7L6</accession>
<protein>
    <submittedName>
        <fullName evidence="3">Uncharacterized protein</fullName>
    </submittedName>
</protein>
<dbReference type="AlphaFoldDB" id="A0A8E0S7L6"/>
<evidence type="ECO:0000256" key="2">
    <source>
        <dbReference type="SAM" id="Phobius"/>
    </source>
</evidence>
<keyword evidence="2" id="KW-1133">Transmembrane helix</keyword>
<feature type="region of interest" description="Disordered" evidence="1">
    <location>
        <begin position="146"/>
        <end position="179"/>
    </location>
</feature>
<organism evidence="3 4">
    <name type="scientific">Fasciolopsis buskii</name>
    <dbReference type="NCBI Taxonomy" id="27845"/>
    <lineage>
        <taxon>Eukaryota</taxon>
        <taxon>Metazoa</taxon>
        <taxon>Spiralia</taxon>
        <taxon>Lophotrochozoa</taxon>
        <taxon>Platyhelminthes</taxon>
        <taxon>Trematoda</taxon>
        <taxon>Digenea</taxon>
        <taxon>Plagiorchiida</taxon>
        <taxon>Echinostomata</taxon>
        <taxon>Echinostomatoidea</taxon>
        <taxon>Fasciolidae</taxon>
        <taxon>Fasciolopsis</taxon>
    </lineage>
</organism>
<sequence length="253" mass="27930">MSKPSRSFSRHRSFKPRISSSRSRILFPTIGALAGIYIASRMRPRVHLRSYEDFDRVTVCPGFRTVIDPTTERERNYSYFVCPDDPDELWNTYCCLEDMSSRGFCCQPSHYRAISYGSSFATFAAVIIAAVTVYCCCCRGRFKSKPASNNENSGLAEEQRTLNPNPPYPSEPPMMTYPTPLGVPNFGQIPANPPLVPVSPPSPSFPGPHLAMGSAWTSGPSAPPDPRPPVDTPPPPYPGIDPVPPYIAERCIP</sequence>
<feature type="transmembrane region" description="Helical" evidence="2">
    <location>
        <begin position="21"/>
        <end position="40"/>
    </location>
</feature>
<dbReference type="Proteomes" id="UP000728185">
    <property type="component" value="Unassembled WGS sequence"/>
</dbReference>
<dbReference type="OrthoDB" id="6273410at2759"/>
<keyword evidence="2" id="KW-0472">Membrane</keyword>
<feature type="compositionally biased region" description="Pro residues" evidence="1">
    <location>
        <begin position="221"/>
        <end position="244"/>
    </location>
</feature>
<proteinExistence type="predicted"/>